<keyword evidence="3" id="KW-1185">Reference proteome</keyword>
<evidence type="ECO:0000313" key="2">
    <source>
        <dbReference type="EMBL" id="MDX8130248.1"/>
    </source>
</evidence>
<accession>A0ABU4ULG3</accession>
<dbReference type="PANTHER" id="PTHR32305:SF15">
    <property type="entry name" value="PROTEIN RHSA-RELATED"/>
    <property type="match status" value="1"/>
</dbReference>
<dbReference type="Proteomes" id="UP001284537">
    <property type="component" value="Unassembled WGS sequence"/>
</dbReference>
<reference evidence="2 3" key="1">
    <citation type="submission" date="2023-11" db="EMBL/GenBank/DDBJ databases">
        <authorList>
            <person name="Ouyang M.-Y."/>
        </authorList>
    </citation>
    <scope>NUCLEOTIDE SEQUENCE [LARGE SCALE GENOMIC DNA]</scope>
    <source>
        <strain evidence="2 3">OY6</strain>
    </source>
</reference>
<dbReference type="InterPro" id="IPR031325">
    <property type="entry name" value="RHS_repeat"/>
</dbReference>
<proteinExistence type="predicted"/>
<dbReference type="Pfam" id="PF03527">
    <property type="entry name" value="RHS"/>
    <property type="match status" value="1"/>
</dbReference>
<dbReference type="EMBL" id="JAXARY010000035">
    <property type="protein sequence ID" value="MDX8130248.1"/>
    <property type="molecule type" value="Genomic_DNA"/>
</dbReference>
<dbReference type="InterPro" id="IPR022385">
    <property type="entry name" value="Rhs_assc_core"/>
</dbReference>
<feature type="domain" description="RHS protein conserved region" evidence="1">
    <location>
        <begin position="79"/>
        <end position="112"/>
    </location>
</feature>
<evidence type="ECO:0000313" key="3">
    <source>
        <dbReference type="Proteomes" id="UP001284537"/>
    </source>
</evidence>
<dbReference type="PANTHER" id="PTHR32305">
    <property type="match status" value="1"/>
</dbReference>
<organism evidence="2 3">
    <name type="scientific">Methylomonas defluvii</name>
    <dbReference type="NCBI Taxonomy" id="3045149"/>
    <lineage>
        <taxon>Bacteria</taxon>
        <taxon>Pseudomonadati</taxon>
        <taxon>Pseudomonadota</taxon>
        <taxon>Gammaproteobacteria</taxon>
        <taxon>Methylococcales</taxon>
        <taxon>Methylococcaceae</taxon>
        <taxon>Methylomonas</taxon>
    </lineage>
</organism>
<dbReference type="Gene3D" id="2.180.10.10">
    <property type="entry name" value="RHS repeat-associated core"/>
    <property type="match status" value="1"/>
</dbReference>
<dbReference type="InterPro" id="IPR050708">
    <property type="entry name" value="T6SS_VgrG/RHS"/>
</dbReference>
<dbReference type="InterPro" id="IPR006530">
    <property type="entry name" value="YD"/>
</dbReference>
<dbReference type="InterPro" id="IPR001826">
    <property type="entry name" value="RHS"/>
</dbReference>
<dbReference type="PRINTS" id="PR00394">
    <property type="entry name" value="RHSPROTEIN"/>
</dbReference>
<dbReference type="Pfam" id="PF05593">
    <property type="entry name" value="RHS_repeat"/>
    <property type="match status" value="1"/>
</dbReference>
<gene>
    <name evidence="2" type="ORF">QLH52_23360</name>
</gene>
<protein>
    <submittedName>
        <fullName evidence="2">RHS repeat-associated core domain-containing protein</fullName>
    </submittedName>
</protein>
<dbReference type="NCBIfam" id="TIGR01643">
    <property type="entry name" value="YD_repeat_2x"/>
    <property type="match status" value="1"/>
</dbReference>
<sequence length="165" mass="18971">MIRAETPNGTAQYRYDALGRRIAKHTAQGETRFQYDGPRLLAETDSQRSRTYLFEPGSFRPLVLHEQDHTQAGAAVYHYHYHLDHLGTPRELTDSQGKIVWSARYRAYGNLALADVQEIDNPLRFQGQYYDQETGLHYNLNRYYDPNAGRFVHQDPIGLLGGSNL</sequence>
<dbReference type="NCBIfam" id="TIGR03696">
    <property type="entry name" value="Rhs_assc_core"/>
    <property type="match status" value="1"/>
</dbReference>
<name>A0ABU4ULG3_9GAMM</name>
<comment type="caution">
    <text evidence="2">The sequence shown here is derived from an EMBL/GenBank/DDBJ whole genome shotgun (WGS) entry which is preliminary data.</text>
</comment>
<evidence type="ECO:0000259" key="1">
    <source>
        <dbReference type="Pfam" id="PF03527"/>
    </source>
</evidence>